<keyword evidence="1" id="KW-1133">Transmembrane helix</keyword>
<keyword evidence="1" id="KW-0472">Membrane</keyword>
<proteinExistence type="predicted"/>
<organism evidence="2">
    <name type="scientific">viral metagenome</name>
    <dbReference type="NCBI Taxonomy" id="1070528"/>
    <lineage>
        <taxon>unclassified sequences</taxon>
        <taxon>metagenomes</taxon>
        <taxon>organismal metagenomes</taxon>
    </lineage>
</organism>
<dbReference type="Gene3D" id="1.10.3730.20">
    <property type="match status" value="1"/>
</dbReference>
<evidence type="ECO:0000256" key="1">
    <source>
        <dbReference type="SAM" id="Phobius"/>
    </source>
</evidence>
<sequence length="112" mass="12582">MYGTLVGLILSLNDIVSFALTKKLYLKEIGIAFGLYLPMILYSLQIPLFYYGLKTTTMTVLNITWNLFSNILVTLMGIFYFKETVNGMKILAILMGISSIVLFSLDSYISGE</sequence>
<evidence type="ECO:0000313" key="2">
    <source>
        <dbReference type="EMBL" id="QHT92630.1"/>
    </source>
</evidence>
<dbReference type="EMBL" id="MN740193">
    <property type="protein sequence ID" value="QHT92630.1"/>
    <property type="molecule type" value="Genomic_DNA"/>
</dbReference>
<evidence type="ECO:0008006" key="3">
    <source>
        <dbReference type="Google" id="ProtNLM"/>
    </source>
</evidence>
<reference evidence="2" key="1">
    <citation type="journal article" date="2020" name="Nature">
        <title>Giant virus diversity and host interactions through global metagenomics.</title>
        <authorList>
            <person name="Schulz F."/>
            <person name="Roux S."/>
            <person name="Paez-Espino D."/>
            <person name="Jungbluth S."/>
            <person name="Walsh D.A."/>
            <person name="Denef V.J."/>
            <person name="McMahon K.D."/>
            <person name="Konstantinidis K.T."/>
            <person name="Eloe-Fadrosh E.A."/>
            <person name="Kyrpides N.C."/>
            <person name="Woyke T."/>
        </authorList>
    </citation>
    <scope>NUCLEOTIDE SEQUENCE</scope>
    <source>
        <strain evidence="2">GVMAG-M-3300023184-89</strain>
    </source>
</reference>
<name>A0A6C0IJ29_9ZZZZ</name>
<feature type="transmembrane region" description="Helical" evidence="1">
    <location>
        <begin position="87"/>
        <end position="109"/>
    </location>
</feature>
<protein>
    <recommendedName>
        <fullName evidence="3">EamA domain-containing protein</fullName>
    </recommendedName>
</protein>
<accession>A0A6C0IJ29</accession>
<dbReference type="AlphaFoldDB" id="A0A6C0IJ29"/>
<dbReference type="InterPro" id="IPR037185">
    <property type="entry name" value="EmrE-like"/>
</dbReference>
<keyword evidence="1" id="KW-0812">Transmembrane</keyword>
<feature type="transmembrane region" description="Helical" evidence="1">
    <location>
        <begin position="63"/>
        <end position="81"/>
    </location>
</feature>
<dbReference type="SUPFAM" id="SSF103481">
    <property type="entry name" value="Multidrug resistance efflux transporter EmrE"/>
    <property type="match status" value="1"/>
</dbReference>
<feature type="transmembrane region" description="Helical" evidence="1">
    <location>
        <begin position="29"/>
        <end position="51"/>
    </location>
</feature>